<dbReference type="Proteomes" id="UP000246077">
    <property type="component" value="Unassembled WGS sequence"/>
</dbReference>
<evidence type="ECO:0000259" key="1">
    <source>
        <dbReference type="Pfam" id="PF01882"/>
    </source>
</evidence>
<accession>A0A317EBG6</accession>
<dbReference type="InterPro" id="IPR002881">
    <property type="entry name" value="DUF58"/>
</dbReference>
<proteinExistence type="predicted"/>
<evidence type="ECO:0000313" key="3">
    <source>
        <dbReference type="Proteomes" id="UP000246077"/>
    </source>
</evidence>
<dbReference type="Pfam" id="PF01882">
    <property type="entry name" value="DUF58"/>
    <property type="match status" value="1"/>
</dbReference>
<dbReference type="OrthoDB" id="9794556at2"/>
<dbReference type="PANTHER" id="PTHR33608:SF6">
    <property type="entry name" value="BLL2464 PROTEIN"/>
    <property type="match status" value="1"/>
</dbReference>
<reference evidence="3" key="1">
    <citation type="submission" date="2018-05" db="EMBL/GenBank/DDBJ databases">
        <title>Zavarzinia sp. HR-AS.</title>
        <authorList>
            <person name="Lee Y."/>
            <person name="Jeon C.O."/>
        </authorList>
    </citation>
    <scope>NUCLEOTIDE SEQUENCE [LARGE SCALE GENOMIC DNA]</scope>
    <source>
        <strain evidence="3">DSM 1231</strain>
    </source>
</reference>
<keyword evidence="3" id="KW-1185">Reference proteome</keyword>
<comment type="caution">
    <text evidence="2">The sequence shown here is derived from an EMBL/GenBank/DDBJ whole genome shotgun (WGS) entry which is preliminary data.</text>
</comment>
<name>A0A317EBG6_9PROT</name>
<dbReference type="PANTHER" id="PTHR33608">
    <property type="entry name" value="BLL2464 PROTEIN"/>
    <property type="match status" value="1"/>
</dbReference>
<dbReference type="EMBL" id="QGLF01000001">
    <property type="protein sequence ID" value="PWR24071.1"/>
    <property type="molecule type" value="Genomic_DNA"/>
</dbReference>
<protein>
    <submittedName>
        <fullName evidence="2">DUF58 domain-containing protein</fullName>
    </submittedName>
</protein>
<organism evidence="2 3">
    <name type="scientific">Zavarzinia compransoris</name>
    <dbReference type="NCBI Taxonomy" id="1264899"/>
    <lineage>
        <taxon>Bacteria</taxon>
        <taxon>Pseudomonadati</taxon>
        <taxon>Pseudomonadota</taxon>
        <taxon>Alphaproteobacteria</taxon>
        <taxon>Rhodospirillales</taxon>
        <taxon>Zavarziniaceae</taxon>
        <taxon>Zavarzinia</taxon>
    </lineage>
</organism>
<gene>
    <name evidence="2" type="ORF">DKG75_01550</name>
</gene>
<dbReference type="AlphaFoldDB" id="A0A317EBG6"/>
<feature type="domain" description="DUF58" evidence="1">
    <location>
        <begin position="54"/>
        <end position="256"/>
    </location>
</feature>
<evidence type="ECO:0000313" key="2">
    <source>
        <dbReference type="EMBL" id="PWR24071.1"/>
    </source>
</evidence>
<sequence length="295" mass="32169">MRSPHKVPVSALRGEALGAGLPPLLVAAERVAATVDQGVHGRRRVGQGDSFWQFRPYRPGDEIRDIDWRQSARGDRVFVREREWEAAQTVFLWVDRSASMAFASDRKLETKRDRAALLGLALASLLVRGGERVGLIGQETAGHTGRAWLVTLAETLALPAPAEASLPPAAALPRDCRAVIIGDLLRPEAEIEALVEGFAARGVSGHLLQVLDPAEADFPYEGRNRFLGLEGEGRLLVGRAETLAEAYRARIAAHRDAIETLARRTGWTVIHHRTDRPAASALLALFLALADLGRR</sequence>